<evidence type="ECO:0000313" key="3">
    <source>
        <dbReference type="Proteomes" id="UP001175261"/>
    </source>
</evidence>
<feature type="chain" id="PRO_5041400766" evidence="1">
    <location>
        <begin position="18"/>
        <end position="110"/>
    </location>
</feature>
<dbReference type="EMBL" id="JAPDFR010000008">
    <property type="protein sequence ID" value="KAK0384443.1"/>
    <property type="molecule type" value="Genomic_DNA"/>
</dbReference>
<gene>
    <name evidence="2" type="ORF">NLU13_8529</name>
</gene>
<comment type="caution">
    <text evidence="2">The sequence shown here is derived from an EMBL/GenBank/DDBJ whole genome shotgun (WGS) entry which is preliminary data.</text>
</comment>
<proteinExistence type="predicted"/>
<feature type="signal peptide" evidence="1">
    <location>
        <begin position="1"/>
        <end position="17"/>
    </location>
</feature>
<evidence type="ECO:0000256" key="1">
    <source>
        <dbReference type="SAM" id="SignalP"/>
    </source>
</evidence>
<dbReference type="AlphaFoldDB" id="A0AA39GBV7"/>
<name>A0AA39GBV7_SARSR</name>
<protein>
    <submittedName>
        <fullName evidence="2">Uncharacterized protein</fullName>
    </submittedName>
</protein>
<keyword evidence="3" id="KW-1185">Reference proteome</keyword>
<sequence>MKFTQLLFATYAIGALAASTPKVQNDSLDNHDPLAEPTDLEETQEVLEIRWTDENDIVSRTQRCRRHYELLESKCVRRCKRNQIRVNGKCESGCQAPATLQDATPRRGCE</sequence>
<accession>A0AA39GBV7</accession>
<evidence type="ECO:0000313" key="2">
    <source>
        <dbReference type="EMBL" id="KAK0384443.1"/>
    </source>
</evidence>
<dbReference type="Proteomes" id="UP001175261">
    <property type="component" value="Unassembled WGS sequence"/>
</dbReference>
<organism evidence="2 3">
    <name type="scientific">Sarocladium strictum</name>
    <name type="common">Black bundle disease fungus</name>
    <name type="synonym">Acremonium strictum</name>
    <dbReference type="NCBI Taxonomy" id="5046"/>
    <lineage>
        <taxon>Eukaryota</taxon>
        <taxon>Fungi</taxon>
        <taxon>Dikarya</taxon>
        <taxon>Ascomycota</taxon>
        <taxon>Pezizomycotina</taxon>
        <taxon>Sordariomycetes</taxon>
        <taxon>Hypocreomycetidae</taxon>
        <taxon>Hypocreales</taxon>
        <taxon>Sarocladiaceae</taxon>
        <taxon>Sarocladium</taxon>
    </lineage>
</organism>
<keyword evidence="1" id="KW-0732">Signal</keyword>
<reference evidence="2" key="1">
    <citation type="submission" date="2022-10" db="EMBL/GenBank/DDBJ databases">
        <title>Determination and structural analysis of whole genome sequence of Sarocladium strictum F4-1.</title>
        <authorList>
            <person name="Hu L."/>
            <person name="Jiang Y."/>
        </authorList>
    </citation>
    <scope>NUCLEOTIDE SEQUENCE</scope>
    <source>
        <strain evidence="2">F4-1</strain>
    </source>
</reference>